<evidence type="ECO:0000313" key="2">
    <source>
        <dbReference type="Proteomes" id="UP000266934"/>
    </source>
</evidence>
<dbReference type="KEGG" id="blag:BLTE_05030"/>
<organism evidence="1 2">
    <name type="scientific">Blastochloris tepida</name>
    <dbReference type="NCBI Taxonomy" id="2233851"/>
    <lineage>
        <taxon>Bacteria</taxon>
        <taxon>Pseudomonadati</taxon>
        <taxon>Pseudomonadota</taxon>
        <taxon>Alphaproteobacteria</taxon>
        <taxon>Hyphomicrobiales</taxon>
        <taxon>Blastochloridaceae</taxon>
        <taxon>Blastochloris</taxon>
    </lineage>
</organism>
<gene>
    <name evidence="1" type="ORF">BLTE_05030</name>
</gene>
<dbReference type="OrthoDB" id="9256314at2"/>
<protein>
    <recommendedName>
        <fullName evidence="3">Cyclodeaminase/cyclohydrolase domain-containing protein</fullName>
    </recommendedName>
</protein>
<dbReference type="AlphaFoldDB" id="A0A348FWY5"/>
<sequence>MSLHPNEQLLREFASPAFAGLLADLVMKSPAPATGGYAFETAMCLVESQSPQARPPFGGLSAHLAATIEEREAQALLLRTRMLARLLAGVRDTLDVDDTRTLFKAAARVAGELAAVFGPAAVRVAADCAHAPADRAAAAIALTEARLLAEGIAVALERLGRAPCTPCRAPRPADSACARRLS</sequence>
<dbReference type="RefSeq" id="WP_126397324.1">
    <property type="nucleotide sequence ID" value="NZ_AP018907.1"/>
</dbReference>
<keyword evidence="2" id="KW-1185">Reference proteome</keyword>
<reference evidence="1 2" key="1">
    <citation type="submission" date="2018-08" db="EMBL/GenBank/DDBJ databases">
        <title>Complete genome sequencing of Blastochloris tepida GI.</title>
        <authorList>
            <person name="Tsukatani Y."/>
            <person name="Mori H."/>
        </authorList>
    </citation>
    <scope>NUCLEOTIDE SEQUENCE [LARGE SCALE GENOMIC DNA]</scope>
    <source>
        <strain evidence="1 2">GI</strain>
    </source>
</reference>
<dbReference type="Proteomes" id="UP000266934">
    <property type="component" value="Chromosome"/>
</dbReference>
<name>A0A348FWY5_9HYPH</name>
<accession>A0A348FWY5</accession>
<proteinExistence type="predicted"/>
<evidence type="ECO:0000313" key="1">
    <source>
        <dbReference type="EMBL" id="BBF91818.1"/>
    </source>
</evidence>
<dbReference type="EMBL" id="AP018907">
    <property type="protein sequence ID" value="BBF91818.1"/>
    <property type="molecule type" value="Genomic_DNA"/>
</dbReference>
<evidence type="ECO:0008006" key="3">
    <source>
        <dbReference type="Google" id="ProtNLM"/>
    </source>
</evidence>